<evidence type="ECO:0000259" key="2">
    <source>
        <dbReference type="Pfam" id="PF17142"/>
    </source>
</evidence>
<evidence type="ECO:0000313" key="5">
    <source>
        <dbReference type="Proteomes" id="UP000825483"/>
    </source>
</evidence>
<dbReference type="PROSITE" id="PS51257">
    <property type="entry name" value="PROKAR_LIPOPROTEIN"/>
    <property type="match status" value="1"/>
</dbReference>
<dbReference type="Pfam" id="PF26120">
    <property type="entry name" value="CBM_1st_SusF"/>
    <property type="match status" value="1"/>
</dbReference>
<reference evidence="4" key="1">
    <citation type="journal article" date="2022" name="Int. J. Syst. Evol. Microbiol.">
        <title>Prevotella lacticifex sp. nov., isolated from the rumen of cows.</title>
        <authorList>
            <person name="Shinkai T."/>
            <person name="Ikeyama N."/>
            <person name="Kumagai M."/>
            <person name="Ohmori H."/>
            <person name="Sakamoto M."/>
            <person name="Ohkuma M."/>
            <person name="Mitsumori M."/>
        </authorList>
    </citation>
    <scope>NUCLEOTIDE SEQUENCE</scope>
    <source>
        <strain evidence="4">R5076</strain>
    </source>
</reference>
<comment type="caution">
    <text evidence="4">The sequence shown here is derived from an EMBL/GenBank/DDBJ whole genome shotgun (WGS) entry which is preliminary data.</text>
</comment>
<feature type="signal peptide" evidence="1">
    <location>
        <begin position="1"/>
        <end position="18"/>
    </location>
</feature>
<accession>A0A9R1CZ44</accession>
<protein>
    <recommendedName>
        <fullName evidence="6">DUF5115 domain-containing protein</fullName>
    </recommendedName>
</protein>
<feature type="domain" description="SusF first starch specific CBM" evidence="3">
    <location>
        <begin position="159"/>
        <end position="282"/>
    </location>
</feature>
<feature type="chain" id="PRO_5040198340" description="DUF5115 domain-containing protein" evidence="1">
    <location>
        <begin position="19"/>
        <end position="483"/>
    </location>
</feature>
<dbReference type="EMBL" id="BPUB01000002">
    <property type="protein sequence ID" value="GJG59700.1"/>
    <property type="molecule type" value="Genomic_DNA"/>
</dbReference>
<proteinExistence type="predicted"/>
<dbReference type="AlphaFoldDB" id="A0A9R1CZ44"/>
<dbReference type="Proteomes" id="UP000825483">
    <property type="component" value="Unassembled WGS sequence"/>
</dbReference>
<gene>
    <name evidence="4" type="ORF">PRLR5076_25510</name>
</gene>
<name>A0A9R1CZ44_9BACT</name>
<dbReference type="Pfam" id="PF17142">
    <property type="entry name" value="SusF_N"/>
    <property type="match status" value="1"/>
</dbReference>
<evidence type="ECO:0000259" key="3">
    <source>
        <dbReference type="Pfam" id="PF26120"/>
    </source>
</evidence>
<dbReference type="RefSeq" id="WP_223928626.1">
    <property type="nucleotide sequence ID" value="NZ_BPTU01000002.1"/>
</dbReference>
<dbReference type="GeneID" id="72466256"/>
<sequence length="483" mass="51990">MKKTILYSLAFLATIGLASCNEDYSDWASPQAYSQEEAAAKYGVTFANGPEANTVLPDSDGNIRLVQVNQGNDGISGITLKNLVINGESVKGSIDGYYITVPAATLSKMAFKAHGNRKAEPLQLNVQSQVSINLATGDAVTFDTEGTTTGSITPDPVPAVDPKGYFLLGHFKENGKGFDLSAPVWMTANGDGTYSATVSTSQFNTTNYFAFYRASNYDEANPTWDEVNKGKIGAPTNGDQALDEFAVYANDPVYGEPQSAGIFSLGTYVITLDPINLTYKIRRAPTEYYIYNSANRGKKRLMLYSNGDNTYTMTTKWNGTQDMKIWDIANFGNSGMFFGATTPDATTATGSVTQGTEAGFISAPSAGWYKFTLDMNSSTYQWEAVSEPSKTYSSVTVSGINKALTHLAKAPHNWFVNDVNVASATTVHFVANDGTVWGASAAGKTISSQNYSFGVGTYDVTLPAGKYSFYLNDIDGTWNIVAE</sequence>
<organism evidence="4 5">
    <name type="scientific">Prevotella lacticifex</name>
    <dbReference type="NCBI Taxonomy" id="2854755"/>
    <lineage>
        <taxon>Bacteria</taxon>
        <taxon>Pseudomonadati</taxon>
        <taxon>Bacteroidota</taxon>
        <taxon>Bacteroidia</taxon>
        <taxon>Bacteroidales</taxon>
        <taxon>Prevotellaceae</taxon>
        <taxon>Prevotella</taxon>
    </lineage>
</organism>
<dbReference type="InterPro" id="IPR033408">
    <property type="entry name" value="SusF_N"/>
</dbReference>
<keyword evidence="1" id="KW-0732">Signal</keyword>
<feature type="domain" description="Outer membrane protein SusF N-terminal" evidence="2">
    <location>
        <begin position="20"/>
        <end position="154"/>
    </location>
</feature>
<dbReference type="Gene3D" id="2.60.40.3640">
    <property type="match status" value="1"/>
</dbReference>
<evidence type="ECO:0008006" key="6">
    <source>
        <dbReference type="Google" id="ProtNLM"/>
    </source>
</evidence>
<dbReference type="Gene3D" id="2.60.40.3620">
    <property type="match status" value="2"/>
</dbReference>
<evidence type="ECO:0000256" key="1">
    <source>
        <dbReference type="SAM" id="SignalP"/>
    </source>
</evidence>
<evidence type="ECO:0000313" key="4">
    <source>
        <dbReference type="EMBL" id="GJG59700.1"/>
    </source>
</evidence>
<keyword evidence="5" id="KW-1185">Reference proteome</keyword>
<dbReference type="InterPro" id="IPR058976">
    <property type="entry name" value="CBM_1st_SusF"/>
</dbReference>